<evidence type="ECO:0000256" key="1">
    <source>
        <dbReference type="SAM" id="SignalP"/>
    </source>
</evidence>
<proteinExistence type="predicted"/>
<dbReference type="SUPFAM" id="SSF56935">
    <property type="entry name" value="Porins"/>
    <property type="match status" value="1"/>
</dbReference>
<name>A0A9X4ISP3_9VIBR</name>
<accession>A0A9X4ISP3</accession>
<dbReference type="EMBL" id="JAKNBA010000012">
    <property type="protein sequence ID" value="MDE1242248.1"/>
    <property type="molecule type" value="Genomic_DNA"/>
</dbReference>
<dbReference type="Proteomes" id="UP001140979">
    <property type="component" value="Unassembled WGS sequence"/>
</dbReference>
<feature type="chain" id="PRO_5040860406" evidence="1">
    <location>
        <begin position="23"/>
        <end position="371"/>
    </location>
</feature>
<evidence type="ECO:0000313" key="2">
    <source>
        <dbReference type="EMBL" id="MDE1242248.1"/>
    </source>
</evidence>
<protein>
    <submittedName>
        <fullName evidence="2">Carbohydrate porin</fullName>
    </submittedName>
</protein>
<organism evidence="2 3">
    <name type="scientific">Vibrio aestuarianus</name>
    <dbReference type="NCBI Taxonomy" id="28171"/>
    <lineage>
        <taxon>Bacteria</taxon>
        <taxon>Pseudomonadati</taxon>
        <taxon>Pseudomonadota</taxon>
        <taxon>Gammaproteobacteria</taxon>
        <taxon>Vibrionales</taxon>
        <taxon>Vibrionaceae</taxon>
        <taxon>Vibrio</taxon>
    </lineage>
</organism>
<dbReference type="Pfam" id="PF16966">
    <property type="entry name" value="Porin_8"/>
    <property type="match status" value="1"/>
</dbReference>
<sequence length="371" mass="40861">MNNTFKLSFAAALIAATMTANAGISIVNNEMGRFSIAGNVELNFNYQHRESNASGDNELNQDGRVLMEFSGQKYTSNGHYVGVKAQPLFESTGNIALDDAYFEFGKQEGWAIKAGRFEAYDMFPVGADVFLDYSGDTANDLYTDGAVYTYQMKEVRGRGSDGQIMYSQSFDNLYVEFGVMMGNRSDLFSGGVGSSYHGKTIDDSKDSLLIRPVVAYQSGNFTLAGSLETNLVSNAVTADGVDISDRTGYGLTGNWSNDELSINANMAYLDAVDENNLSVGLNAVWNGFGVGYVYSTNEYENKVFSWAEGNVNISAWYASYEFNNVLEVKDFSVLLGTYFTSVSNELDTQVQKEAFAEDDDFGARVRLYYQF</sequence>
<feature type="signal peptide" evidence="1">
    <location>
        <begin position="1"/>
        <end position="22"/>
    </location>
</feature>
<comment type="caution">
    <text evidence="2">The sequence shown here is derived from an EMBL/GenBank/DDBJ whole genome shotgun (WGS) entry which is preliminary data.</text>
</comment>
<evidence type="ECO:0000313" key="3">
    <source>
        <dbReference type="Proteomes" id="UP001140979"/>
    </source>
</evidence>
<keyword evidence="1" id="KW-0732">Signal</keyword>
<dbReference type="RefSeq" id="WP_274683124.1">
    <property type="nucleotide sequence ID" value="NZ_JAKNBA010000012.1"/>
</dbReference>
<dbReference type="InterPro" id="IPR016963">
    <property type="entry name" value="Glycoporin_RafY"/>
</dbReference>
<gene>
    <name evidence="2" type="ORF">L9W94_08810</name>
</gene>
<dbReference type="AlphaFoldDB" id="A0A9X4ISP3"/>
<reference evidence="2" key="1">
    <citation type="submission" date="2022-02" db="EMBL/GenBank/DDBJ databases">
        <title>Emergence and expansion in Europe of a Vibrio aestuarianus clonal complex pathogenic for oysters.</title>
        <authorList>
            <person name="Mesnil A."/>
            <person name="Travers M.-A."/>
        </authorList>
    </citation>
    <scope>NUCLEOTIDE SEQUENCE</scope>
    <source>
        <strain evidence="2">19_064_11T1</strain>
    </source>
</reference>